<dbReference type="Pfam" id="PF25794">
    <property type="entry name" value="SACS"/>
    <property type="match status" value="2"/>
</dbReference>
<dbReference type="EMBL" id="JAHRHY010000026">
    <property type="protein sequence ID" value="KAG9061065.1"/>
    <property type="molecule type" value="Genomic_DNA"/>
</dbReference>
<dbReference type="OrthoDB" id="1262810at2759"/>
<dbReference type="InterPro" id="IPR058210">
    <property type="entry name" value="SACS/Nov_dom"/>
</dbReference>
<feature type="compositionally biased region" description="Acidic residues" evidence="1">
    <location>
        <begin position="2913"/>
        <end position="2967"/>
    </location>
</feature>
<dbReference type="PANTHER" id="PTHR15600:SF42">
    <property type="entry name" value="SACSIN"/>
    <property type="match status" value="1"/>
</dbReference>
<dbReference type="InterPro" id="IPR036890">
    <property type="entry name" value="HATPase_C_sf"/>
</dbReference>
<dbReference type="Proteomes" id="UP000707451">
    <property type="component" value="Unassembled WGS sequence"/>
</dbReference>
<dbReference type="SUPFAM" id="SSF55874">
    <property type="entry name" value="ATPase domain of HSP90 chaperone/DNA topoisomerase II/histidine kinase"/>
    <property type="match status" value="2"/>
</dbReference>
<dbReference type="SUPFAM" id="SSF54695">
    <property type="entry name" value="POZ domain"/>
    <property type="match status" value="1"/>
</dbReference>
<dbReference type="CDD" id="cd18186">
    <property type="entry name" value="BTB_POZ_ZBTB_KLHL-like"/>
    <property type="match status" value="1"/>
</dbReference>
<keyword evidence="4" id="KW-1185">Reference proteome</keyword>
<sequence length="3000" mass="337175">MSPEHSGFMSHGIREPLTNRIKGILDEYPDGTQIARELLQNSDDARSTVQWYLLDHHDYNKEAPETANGTESSKLRLFHDDLQEYMGPALLAGSDSVFEERDFDSLKSLAASKKLMDESKIGQMGIGFNSIYHLTDCPSFITGDQFMVIEPHERIFNGKKSKFIEGAVKGNFVKNSQGVNDFPDQLRTFSVLEDIDFSKPYPGTVFRFPLRTEEQAEKSDISKYGYTPNKVLEMLVKLKEEALKALLFLKHVEKIIIYERKKNQDKPTKLFQIEIVNTVEVRKERLNLLSSLRAHVYPDQSASHEDILNYSVRPTYRITQEDGSTTEETWHISTLVGNMLKSREYMVARTDGNINNHKLIPWVGIAAPTDPDVKIDTSRLFCFLPIGIQLPFPVHINGHFAVKQSRREIWTNQDNDFSSQASANIKSLWNVHLFEKQVPEVYAMFLEDVSLDHGTGYDLWPTSCGEGIGLDTIWKDLLKDVLKVVLTQDRKVFVCGSKAKDSCYIRQYSTLYIAGRDIDRYPHLRESLHTMVNLAEGIPNVILREIASLIPTLGLDKVILTPALVREILFDNEEQWSSTADSATRIEMIQYCLLDNNVAGLEGLPLLPLDGDIWVDFSQSKAQERFYVPRLVFETLSQANAGLVDLNVEGFPSEQINTVSKDTKFWIPMSPSSIAKRVRWSFQQSCYRDGTVPAGCISQTPDRFPTDEWIMDFWDMARELDSCKELLSGLGGVHLLPVGQGQLAPLSTKQRAVYLNRISLGNVGVMQKACSVLELHLGCNVLRSWFQPPASLRPFVAEISDGIGILELLSKTGADQLVGLSQKDRADLANYLAEVLQTTTKITDEQQGVLKRLPVYKLYSSGKMEPLDASNISSSSPMTMATESWRLARGYGNQEHPWLPPSISLLSDDQPLKEHIVNLLGVTVLTESEYWHLIVSNLTNQDESEWDAIMTKLAPAYHVHSKAFDLASALRSVLFVSTKPVSVSEAENTKPLLTCRLSPESVVHPSLAAFFQDTDVVFPAGVYGEAPLFGILSELGMRSTFDAAFVQERIRTLFGSGDLKMEEHRMIVEALYGRLNTECSETFLSPGLREDLTKVPWVYTGPEGGWHAPAECRPEEDRVLVGDKMPLAAFTFMNDALLDCVGWKSPPPLETVLDNLLSIASKYETQDGESTDAASDVTKQREKALNSLSLTPIYQYLTEKTTEPESLEFIKSKLRNQAWILISGAFYTVDRVALKIHCDLQPHFIQVPASDQGDLYLALGVREQIRQEDIEGILASVGSKYEADEPISATDADLVYRLLCGIAKGDNPTWSANLLMLTEDGTLKRAVDVVYDDVNIRQGDLAAGDLPYTFVHRRISYEVADRLKITMFSARCWEDTKDNSFEPFFQQENIVDRIKGILNDYDPSSIFNEFLQNASDAGATECRFWLEPRSFGTETVLSKQMAAWQGPALMIYNDAEFSDKDFDALCRLGVGNKKEDTSKIGRHGLGFNSVYHFTDVPSIVSGPYIGFFDPHMTNLPKSRDRNGAPIAKGGHRCDFRKLSMDTLGDQLEPYKGILGCDMRSHFKGTLFRIPLRMKPTESPASQVGVTVESTADAAAGSGFGGVEWTEWQIQKMMEKWVADAKVGMLFLKNVKTIRISDGFRPQVTVTKSESVKSDLLKPSSDASGPSDSIVKIEVSPADSASETAANSLWLVCCDDTFPSNTSDDVQQLAAKRHWSPHRGVAIQIQETNRPDFHGKLFVHLPTPILTELPFHIHGDFALTSSRKSLAGGSEEENEKRMWNSFLTEMCLPDTAIRAMEQLIAVSFTHPTGLGRGRQSFNSANKAYFDHWPLKAMKEFQPFLRAFLRRAYCSPVFPCPDPLTEFPIQLKAGRDATLPGPVTIPPGLESKVLPWLRRGAPRAVSIVPDPVMSAIKTEWSKEPKLSYAQIDGNFVRDRLYYSPEFLKDEMKTNKEREWLLGWAFQPVLHPNVQVSTLYYNLPVIPLLNGEWRRLGSSEQMYYVATNHELGLLRATDILIDSSVFSNKELGDVLERLIIGGNYNIEELPSEIFAATFLKENPGGVTDKQFKQLWDYIAEDYEGLQTFCDFPILKTSYGTITTLGKAKTGFQISGLPYETGQTFIVLMDLLRDIGVVVYESAAHRDHKYFKEACPEYSNVRLLEAIVSHWNALPTPRAFSRNEAAGIRNILSNLSGKVTNTLLLGIGNLPIWTTQGSTDVSPLIAASGAYYLEGHFSLRGFGVLPMVLSSDNVQILKLIGATPLRIAVAITDIVLPKFHSGELLCEGAIKTTYLSLLSNLFRASTLRGFVALAPQKVLETARCYMARDGTFHGRGILALPGEALTESVFADHTDFFAEQEMTDIMLRFGMKSSLRSLSSHPDLIVECAEKVLAETVDTGANPATTRERAVQLVKYIYEHPEAGEVDWMDPKWKFVPRETNLEPPYDILAPDLPAYMAFSQLSNPRFRNFIWTRRGFFPADLVPSLAFQTKFTKVYSYSIHDTYQHLNNLVKHIAPKWKTTEQQHLLKLHLFRIYGKLEEFAARNDECRETTKQMAEYMTTPYILNGNNKDPSETKSWVWPADLMFDIDQNILSYQVVDPSLHQYKTFLVTLGAEQMEHVEGFIDVADGRKKGEMEDQIRNCFESQDQHTGFMDVRFKFRTGSDILAHKVVLARASEFFFRRFTGVWASSLTRDPEDPGVHVIDLSSYGDIKKGFWGLLYYFYSDNLIESNGPPLFDDEVDGGSGKGGEDDGWVRGEGDNHAEVKVTKDKLAERVQYLMGLQGVANQFDAMRLKDLIAQELVMGQKVIHSNVFNVRSYAERNQAENVREHCDRFIAKNKSSVVKYVEGEILVLMEDLKKSRTLGPQEDDEDDEDYVPSESDDDGEAQEEVEEVVEEEEESEEVGSDDSEVEESSEHGSEVDNQDDEGSQEASADEEEDWEETEEDWEEASIESTSEEDDYSGSDSNEDEGSEEVDAIAYLNSISPERALMEEELKVLKENLAELLALP</sequence>
<evidence type="ECO:0000313" key="4">
    <source>
        <dbReference type="Proteomes" id="UP000707451"/>
    </source>
</evidence>
<dbReference type="PROSITE" id="PS50097">
    <property type="entry name" value="BTB"/>
    <property type="match status" value="1"/>
</dbReference>
<accession>A0A9P7XGM0</accession>
<dbReference type="InterPro" id="IPR000210">
    <property type="entry name" value="BTB/POZ_dom"/>
</dbReference>
<feature type="region of interest" description="Disordered" evidence="1">
    <location>
        <begin position="2853"/>
        <end position="2968"/>
    </location>
</feature>
<dbReference type="Gene3D" id="3.30.565.10">
    <property type="entry name" value="Histidine kinase-like ATPase, C-terminal domain"/>
    <property type="match status" value="1"/>
</dbReference>
<dbReference type="GO" id="GO:0030544">
    <property type="term" value="F:Hsp70 protein binding"/>
    <property type="evidence" value="ECO:0007669"/>
    <property type="project" value="TreeGrafter"/>
</dbReference>
<evidence type="ECO:0000313" key="3">
    <source>
        <dbReference type="EMBL" id="KAG9061065.1"/>
    </source>
</evidence>
<feature type="domain" description="BTB" evidence="2">
    <location>
        <begin position="2645"/>
        <end position="2723"/>
    </location>
</feature>
<dbReference type="InterPro" id="IPR011333">
    <property type="entry name" value="SKP1/BTB/POZ_sf"/>
</dbReference>
<dbReference type="PANTHER" id="PTHR15600">
    <property type="entry name" value="SACSIN"/>
    <property type="match status" value="1"/>
</dbReference>
<protein>
    <recommendedName>
        <fullName evidence="2">BTB domain-containing protein</fullName>
    </recommendedName>
</protein>
<reference evidence="3" key="1">
    <citation type="submission" date="2021-06" db="EMBL/GenBank/DDBJ databases">
        <title>Genome Sequence of Mortierella hyaline Strain SCG-10, a Cold-Adapted, Nitrate-Reducing Fungus Isolated from Soil in Minnesota, USA.</title>
        <authorList>
            <person name="Aldossari N."/>
        </authorList>
    </citation>
    <scope>NUCLEOTIDE SEQUENCE</scope>
    <source>
        <strain evidence="3">SCG-10</strain>
    </source>
</reference>
<feature type="compositionally biased region" description="Acidic residues" evidence="1">
    <location>
        <begin position="2858"/>
        <end position="2904"/>
    </location>
</feature>
<name>A0A9P7XGM0_9FUNG</name>
<proteinExistence type="predicted"/>
<dbReference type="InterPro" id="IPR052972">
    <property type="entry name" value="Sacsin_chaperone_reg"/>
</dbReference>
<evidence type="ECO:0000259" key="2">
    <source>
        <dbReference type="PROSITE" id="PS50097"/>
    </source>
</evidence>
<dbReference type="NCBIfam" id="NF047352">
    <property type="entry name" value="P_loop_sacsin"/>
    <property type="match status" value="1"/>
</dbReference>
<evidence type="ECO:0000256" key="1">
    <source>
        <dbReference type="SAM" id="MobiDB-lite"/>
    </source>
</evidence>
<organism evidence="3 4">
    <name type="scientific">Linnemannia hyalina</name>
    <dbReference type="NCBI Taxonomy" id="64524"/>
    <lineage>
        <taxon>Eukaryota</taxon>
        <taxon>Fungi</taxon>
        <taxon>Fungi incertae sedis</taxon>
        <taxon>Mucoromycota</taxon>
        <taxon>Mortierellomycotina</taxon>
        <taxon>Mortierellomycetes</taxon>
        <taxon>Mortierellales</taxon>
        <taxon>Mortierellaceae</taxon>
        <taxon>Linnemannia</taxon>
    </lineage>
</organism>
<gene>
    <name evidence="3" type="ORF">KI688_007694</name>
</gene>
<dbReference type="Gene3D" id="3.30.710.10">
    <property type="entry name" value="Potassium Channel Kv1.1, Chain A"/>
    <property type="match status" value="1"/>
</dbReference>
<comment type="caution">
    <text evidence="3">The sequence shown here is derived from an EMBL/GenBank/DDBJ whole genome shotgun (WGS) entry which is preliminary data.</text>
</comment>